<accession>A0ACB8G8X5</accession>
<dbReference type="Proteomes" id="UP000827872">
    <property type="component" value="Linkage Group LG01"/>
</dbReference>
<evidence type="ECO:0000313" key="2">
    <source>
        <dbReference type="Proteomes" id="UP000827872"/>
    </source>
</evidence>
<gene>
    <name evidence="1" type="ORF">K3G42_010800</name>
</gene>
<sequence>MFRKINAIFCSNLNEPLRATETEDLLHKYPDDTPHSRATTEEALLLLPTVLLSTGYKEQAWKRISVGKFYGPDVPGLRLMSPSLPHGSTSSSVAEELFRNSVQETFRVVGNIS</sequence>
<dbReference type="EMBL" id="CM037614">
    <property type="protein sequence ID" value="KAH8015969.1"/>
    <property type="molecule type" value="Genomic_DNA"/>
</dbReference>
<comment type="caution">
    <text evidence="1">The sequence shown here is derived from an EMBL/GenBank/DDBJ whole genome shotgun (WGS) entry which is preliminary data.</text>
</comment>
<evidence type="ECO:0000313" key="1">
    <source>
        <dbReference type="EMBL" id="KAH8015969.1"/>
    </source>
</evidence>
<reference evidence="1" key="1">
    <citation type="submission" date="2021-08" db="EMBL/GenBank/DDBJ databases">
        <title>The first chromosome-level gecko genome reveals the dynamic sex chromosomes of Neotropical dwarf geckos (Sphaerodactylidae: Sphaerodactylus).</title>
        <authorList>
            <person name="Pinto B.J."/>
            <person name="Keating S.E."/>
            <person name="Gamble T."/>
        </authorList>
    </citation>
    <scope>NUCLEOTIDE SEQUENCE</scope>
    <source>
        <strain evidence="1">TG3544</strain>
    </source>
</reference>
<organism evidence="1 2">
    <name type="scientific">Sphaerodactylus townsendi</name>
    <dbReference type="NCBI Taxonomy" id="933632"/>
    <lineage>
        <taxon>Eukaryota</taxon>
        <taxon>Metazoa</taxon>
        <taxon>Chordata</taxon>
        <taxon>Craniata</taxon>
        <taxon>Vertebrata</taxon>
        <taxon>Euteleostomi</taxon>
        <taxon>Lepidosauria</taxon>
        <taxon>Squamata</taxon>
        <taxon>Bifurcata</taxon>
        <taxon>Gekkota</taxon>
        <taxon>Sphaerodactylidae</taxon>
        <taxon>Sphaerodactylus</taxon>
    </lineage>
</organism>
<name>A0ACB8G8X5_9SAUR</name>
<protein>
    <submittedName>
        <fullName evidence="1">Uncharacterized protein</fullName>
    </submittedName>
</protein>
<keyword evidence="2" id="KW-1185">Reference proteome</keyword>
<proteinExistence type="predicted"/>